<dbReference type="EMBL" id="CAFBOR010000088">
    <property type="protein sequence ID" value="CAB4987245.1"/>
    <property type="molecule type" value="Genomic_DNA"/>
</dbReference>
<dbReference type="InterPro" id="IPR002937">
    <property type="entry name" value="Amino_oxidase"/>
</dbReference>
<feature type="domain" description="Amine oxidase" evidence="1">
    <location>
        <begin position="10"/>
        <end position="403"/>
    </location>
</feature>
<dbReference type="PANTHER" id="PTHR42841">
    <property type="entry name" value="AMINE OXIDASE"/>
    <property type="match status" value="1"/>
</dbReference>
<proteinExistence type="predicted"/>
<organism evidence="2">
    <name type="scientific">freshwater metagenome</name>
    <dbReference type="NCBI Taxonomy" id="449393"/>
    <lineage>
        <taxon>unclassified sequences</taxon>
        <taxon>metagenomes</taxon>
        <taxon>ecological metagenomes</taxon>
    </lineage>
</organism>
<sequence length="411" mass="43684">MSVAIIGAGLAGLACARTLAQHGIDSQIFESSDGVGGRVRTDEVDGYRLDRGFQILLTAYPEVGRSLELDALEMRYFERGAVVRISGENFHVADPLSNPHLLFQTMRAPIGSIADKLRLLALVASARRGSVNDLLHRSDTSTLDLLNKRRFSKRMIQNFWQPLFSGIQLDPDLEVSSLRFLLILRMLASGASGVPARGMGEITKQLASLLAPGTLHLEARAVAVSGSHVIIDGGTTITADAVVVATDGPSASRLLDIPDPGSRSTSCIWFSADAPPSGIGKFIALDGARDSLVRNLAVMSGVSEQYAPAGKSLIAASIPGSAGGEGLEAEVRGQLSEWIGTEVQAWETLRIDRIKHGHPDQRAPLQARQRVNLGDGLWVCGDHRDTASIQGALFSGRRTAEGIAASLGAIN</sequence>
<evidence type="ECO:0000259" key="1">
    <source>
        <dbReference type="Pfam" id="PF01593"/>
    </source>
</evidence>
<dbReference type="InterPro" id="IPR036188">
    <property type="entry name" value="FAD/NAD-bd_sf"/>
</dbReference>
<evidence type="ECO:0000313" key="2">
    <source>
        <dbReference type="EMBL" id="CAB4987245.1"/>
    </source>
</evidence>
<protein>
    <submittedName>
        <fullName evidence="2">Unannotated protein</fullName>
    </submittedName>
</protein>
<dbReference type="Pfam" id="PF01593">
    <property type="entry name" value="Amino_oxidase"/>
    <property type="match status" value="1"/>
</dbReference>
<dbReference type="AlphaFoldDB" id="A0A6J7N524"/>
<gene>
    <name evidence="2" type="ORF">UFOPK3974_00733</name>
</gene>
<name>A0A6J7N524_9ZZZZ</name>
<dbReference type="GO" id="GO:0016491">
    <property type="term" value="F:oxidoreductase activity"/>
    <property type="evidence" value="ECO:0007669"/>
    <property type="project" value="InterPro"/>
</dbReference>
<accession>A0A6J7N524</accession>
<dbReference type="PRINTS" id="PR00419">
    <property type="entry name" value="ADXRDTASE"/>
</dbReference>
<dbReference type="Gene3D" id="3.50.50.60">
    <property type="entry name" value="FAD/NAD(P)-binding domain"/>
    <property type="match status" value="1"/>
</dbReference>
<dbReference type="SUPFAM" id="SSF51905">
    <property type="entry name" value="FAD/NAD(P)-binding domain"/>
    <property type="match status" value="1"/>
</dbReference>
<reference evidence="2" key="1">
    <citation type="submission" date="2020-05" db="EMBL/GenBank/DDBJ databases">
        <authorList>
            <person name="Chiriac C."/>
            <person name="Salcher M."/>
            <person name="Ghai R."/>
            <person name="Kavagutti S V."/>
        </authorList>
    </citation>
    <scope>NUCLEOTIDE SEQUENCE</scope>
</reference>